<evidence type="ECO:0000256" key="1">
    <source>
        <dbReference type="SAM" id="MobiDB-lite"/>
    </source>
</evidence>
<keyword evidence="3" id="KW-0540">Nuclease</keyword>
<dbReference type="InterPro" id="IPR022009">
    <property type="entry name" value="Resctriction_endonuc_II_NotI"/>
</dbReference>
<keyword evidence="3" id="KW-0255">Endonuclease</keyword>
<feature type="region of interest" description="Disordered" evidence="1">
    <location>
        <begin position="347"/>
        <end position="367"/>
    </location>
</feature>
<protein>
    <submittedName>
        <fullName evidence="3">Restriction endonuclease NotI</fullName>
    </submittedName>
</protein>
<gene>
    <name evidence="3" type="ORF">BECKMB1821G_GA0114241_108110</name>
</gene>
<keyword evidence="3" id="KW-0378">Hydrolase</keyword>
<accession>A0A450XPN0</accession>
<evidence type="ECO:0000313" key="3">
    <source>
        <dbReference type="EMBL" id="VFK31295.1"/>
    </source>
</evidence>
<reference evidence="3" key="1">
    <citation type="submission" date="2019-02" db="EMBL/GenBank/DDBJ databases">
        <authorList>
            <person name="Gruber-Vodicka R. H."/>
            <person name="Seah K. B. B."/>
        </authorList>
    </citation>
    <scope>NUCLEOTIDE SEQUENCE</scope>
    <source>
        <strain evidence="3">BECK_BZ197</strain>
    </source>
</reference>
<evidence type="ECO:0000259" key="2">
    <source>
        <dbReference type="Pfam" id="PF12183"/>
    </source>
</evidence>
<feature type="domain" description="Restriction endonuclease type II NotI" evidence="2">
    <location>
        <begin position="93"/>
        <end position="307"/>
    </location>
</feature>
<proteinExistence type="predicted"/>
<dbReference type="EMBL" id="CAADFO010000081">
    <property type="protein sequence ID" value="VFK31295.1"/>
    <property type="molecule type" value="Genomic_DNA"/>
</dbReference>
<sequence length="367" mass="41667">MNGLFLMKWIGADGLVWDPDVSMSGSGGNKISVHGRGISRLRVETNILKYFGTIFHMVNKSRNPMNDATKRPPVHPLAEIFGFPFDNQSDIAARYRCKRLCPFNNKVPNCTKNKANDPLGTCSIFDGDDPVITCPVRFRQNWIIADDAADFFFPENAQWTSLTEVRLKDKHGKTAGNIDVVLVSYDNHGRVIDFGALEIQAVYISGNVRRPFEWYMRSPEKNAWMDWCSEINNPRPDYLSSSRKRLAPQLLYKGGILNAWRKKSAVAIGSGFFRTLPRLEQIPKHQADMAWLVYDLVYDGSSSVYQLKCADIVYTRFNSALSTITKSEPGDVNRFLAILQDKLDEKLEENNPPDAPTLNWSMEDDQE</sequence>
<dbReference type="Pfam" id="PF12183">
    <property type="entry name" value="NotI"/>
    <property type="match status" value="1"/>
</dbReference>
<name>A0A450XPN0_9GAMM</name>
<dbReference type="GO" id="GO:0004519">
    <property type="term" value="F:endonuclease activity"/>
    <property type="evidence" value="ECO:0007669"/>
    <property type="project" value="UniProtKB-KW"/>
</dbReference>
<organism evidence="3">
    <name type="scientific">Candidatus Kentrum sp. MB</name>
    <dbReference type="NCBI Taxonomy" id="2138164"/>
    <lineage>
        <taxon>Bacteria</taxon>
        <taxon>Pseudomonadati</taxon>
        <taxon>Pseudomonadota</taxon>
        <taxon>Gammaproteobacteria</taxon>
        <taxon>Candidatus Kentrum</taxon>
    </lineage>
</organism>
<dbReference type="AlphaFoldDB" id="A0A450XPN0"/>